<name>A0A3S4ZGA9_9PLAT</name>
<protein>
    <submittedName>
        <fullName evidence="2">Uncharacterized protein</fullName>
    </submittedName>
</protein>
<sequence length="426" mass="47246">MNHLRPILHVFHVVNIDIQPNFNLPLEICNGSVSSTQISPLTPFAISDSYLLDNELAFSDTASNETPGFLTAGENADNEDTFPVPHGTHLPTSYHQCHRQHPSCAKNEDSLVSTPPDDPSALTIGYGLLNCPIPSIYSLNPPLSQRFSKIAHTNYPNSLYQERSRLHHRCSREKRLICCKAKTKPRSGQAITTSSRSPCFELNHMMPNRPRDLPPAPYCLYGETARLLYSKTAKSELGKKPISISLSTGPPDSRSARRLHQPHVSPSWILTQKAPLGPRLTRSFQIYQIASLWAAAVSRRDVPSSLSAASASVSRIRMPTDRRLIGVLKRYPGAVAEIYIWPVTSLDRASHHTDTSLTVTGSGYRVTGSTSGSLSGSCGQRHIQALSRPKPGLLVLCTISWNQMVYLVRDLDHCYPVWNLQRQLSR</sequence>
<keyword evidence="3" id="KW-1185">Reference proteome</keyword>
<evidence type="ECO:0000313" key="3">
    <source>
        <dbReference type="Proteomes" id="UP000784294"/>
    </source>
</evidence>
<gene>
    <name evidence="2" type="ORF">PXEA_LOCUS4217</name>
</gene>
<comment type="caution">
    <text evidence="2">The sequence shown here is derived from an EMBL/GenBank/DDBJ whole genome shotgun (WGS) entry which is preliminary data.</text>
</comment>
<dbReference type="AlphaFoldDB" id="A0A3S4ZGA9"/>
<accession>A0A3S4ZGA9</accession>
<evidence type="ECO:0000256" key="1">
    <source>
        <dbReference type="SAM" id="MobiDB-lite"/>
    </source>
</evidence>
<organism evidence="2 3">
    <name type="scientific">Protopolystoma xenopodis</name>
    <dbReference type="NCBI Taxonomy" id="117903"/>
    <lineage>
        <taxon>Eukaryota</taxon>
        <taxon>Metazoa</taxon>
        <taxon>Spiralia</taxon>
        <taxon>Lophotrochozoa</taxon>
        <taxon>Platyhelminthes</taxon>
        <taxon>Monogenea</taxon>
        <taxon>Polyopisthocotylea</taxon>
        <taxon>Polystomatidea</taxon>
        <taxon>Polystomatidae</taxon>
        <taxon>Protopolystoma</taxon>
    </lineage>
</organism>
<proteinExistence type="predicted"/>
<evidence type="ECO:0000313" key="2">
    <source>
        <dbReference type="EMBL" id="VEL10777.1"/>
    </source>
</evidence>
<dbReference type="OrthoDB" id="6256483at2759"/>
<feature type="region of interest" description="Disordered" evidence="1">
    <location>
        <begin position="241"/>
        <end position="260"/>
    </location>
</feature>
<dbReference type="Proteomes" id="UP000784294">
    <property type="component" value="Unassembled WGS sequence"/>
</dbReference>
<reference evidence="2" key="1">
    <citation type="submission" date="2018-11" db="EMBL/GenBank/DDBJ databases">
        <authorList>
            <consortium name="Pathogen Informatics"/>
        </authorList>
    </citation>
    <scope>NUCLEOTIDE SEQUENCE</scope>
</reference>
<dbReference type="EMBL" id="CAAALY010009910">
    <property type="protein sequence ID" value="VEL10777.1"/>
    <property type="molecule type" value="Genomic_DNA"/>
</dbReference>